<name>E6QVF0_9ZZZZ</name>
<reference evidence="3" key="1">
    <citation type="submission" date="2009-10" db="EMBL/GenBank/DDBJ databases">
        <title>Diversity of trophic interactions inside an arsenic-rich microbial ecosystem.</title>
        <authorList>
            <person name="Bertin P.N."/>
            <person name="Heinrich-Salmeron A."/>
            <person name="Pelletier E."/>
            <person name="Goulhen-Chollet F."/>
            <person name="Arsene-Ploetze F."/>
            <person name="Gallien S."/>
            <person name="Calteau A."/>
            <person name="Vallenet D."/>
            <person name="Casiot C."/>
            <person name="Chane-Woon-Ming B."/>
            <person name="Giloteaux L."/>
            <person name="Barakat M."/>
            <person name="Bonnefoy V."/>
            <person name="Bruneel O."/>
            <person name="Chandler M."/>
            <person name="Cleiss J."/>
            <person name="Duran R."/>
            <person name="Elbaz-Poulichet F."/>
            <person name="Fonknechten N."/>
            <person name="Lauga B."/>
            <person name="Mornico D."/>
            <person name="Ortet P."/>
            <person name="Schaeffer C."/>
            <person name="Siguier P."/>
            <person name="Alexander Thil Smith A."/>
            <person name="Van Dorsselaer A."/>
            <person name="Weissenbach J."/>
            <person name="Medigue C."/>
            <person name="Le Paslier D."/>
        </authorList>
    </citation>
    <scope>NUCLEOTIDE SEQUENCE</scope>
</reference>
<dbReference type="SUPFAM" id="SSF54523">
    <property type="entry name" value="Pili subunits"/>
    <property type="match status" value="1"/>
</dbReference>
<keyword evidence="1" id="KW-1133">Transmembrane helix</keyword>
<feature type="transmembrane region" description="Helical" evidence="1">
    <location>
        <begin position="12"/>
        <end position="29"/>
    </location>
</feature>
<gene>
    <name evidence="3" type="ORF">CARN7_2036</name>
</gene>
<dbReference type="AlphaFoldDB" id="E6QVF0"/>
<organism evidence="3">
    <name type="scientific">mine drainage metagenome</name>
    <dbReference type="NCBI Taxonomy" id="410659"/>
    <lineage>
        <taxon>unclassified sequences</taxon>
        <taxon>metagenomes</taxon>
        <taxon>ecological metagenomes</taxon>
    </lineage>
</organism>
<feature type="domain" description="Type 4 secretion system PilS N-terminal" evidence="2">
    <location>
        <begin position="34"/>
        <end position="157"/>
    </location>
</feature>
<comment type="caution">
    <text evidence="3">The sequence shown here is derived from an EMBL/GenBank/DDBJ whole genome shotgun (WGS) entry which is preliminary data.</text>
</comment>
<dbReference type="Gene3D" id="3.30.1690.10">
    <property type="entry name" value="TcpA-like pilin"/>
    <property type="match status" value="1"/>
</dbReference>
<dbReference type="InterPro" id="IPR045584">
    <property type="entry name" value="Pilin-like"/>
</dbReference>
<evidence type="ECO:0000259" key="2">
    <source>
        <dbReference type="Pfam" id="PF08805"/>
    </source>
</evidence>
<keyword evidence="1" id="KW-0472">Membrane</keyword>
<dbReference type="Pfam" id="PF08805">
    <property type="entry name" value="PilS"/>
    <property type="match status" value="1"/>
</dbReference>
<dbReference type="InterPro" id="IPR014911">
    <property type="entry name" value="PilS_N"/>
</dbReference>
<sequence>MDNILGLLFSKLGMLLGLIAVMAVSYAYFQGNKSSTAISDLAQVSQGIQTLYGGNQFTSLNNTVVTNGKLAPPDMTTGTGILVNPWNGSVTLAVNPANASQFQATETSVPPDGCAKLAQGMTYASVTINGTTITLPADPGQVTTACAASNLATMTLVFSH</sequence>
<protein>
    <recommendedName>
        <fullName evidence="2">Type 4 secretion system PilS N-terminal domain-containing protein</fullName>
    </recommendedName>
</protein>
<dbReference type="EMBL" id="CABR01000128">
    <property type="protein sequence ID" value="CBI11223.1"/>
    <property type="molecule type" value="Genomic_DNA"/>
</dbReference>
<keyword evidence="1" id="KW-0812">Transmembrane</keyword>
<proteinExistence type="predicted"/>
<evidence type="ECO:0000256" key="1">
    <source>
        <dbReference type="SAM" id="Phobius"/>
    </source>
</evidence>
<accession>E6QVF0</accession>
<evidence type="ECO:0000313" key="3">
    <source>
        <dbReference type="EMBL" id="CBI11223.1"/>
    </source>
</evidence>